<dbReference type="Proteomes" id="UP000274122">
    <property type="component" value="Chromosome"/>
</dbReference>
<dbReference type="EMBL" id="LR134201">
    <property type="protein sequence ID" value="VEB95965.1"/>
    <property type="molecule type" value="Genomic_DNA"/>
</dbReference>
<evidence type="ECO:0000256" key="1">
    <source>
        <dbReference type="SAM" id="SignalP"/>
    </source>
</evidence>
<dbReference type="RefSeq" id="WP_126355345.1">
    <property type="nucleotide sequence ID" value="NZ_LR134201.1"/>
</dbReference>
<dbReference type="PANTHER" id="PTHR34309:SF1">
    <property type="entry name" value="PROTEIN GLCG"/>
    <property type="match status" value="1"/>
</dbReference>
<keyword evidence="3" id="KW-1185">Reference proteome</keyword>
<dbReference type="OrthoDB" id="9778896at2"/>
<dbReference type="Pfam" id="PF03928">
    <property type="entry name" value="HbpS-like"/>
    <property type="match status" value="1"/>
</dbReference>
<accession>A0A3S4MDP2</accession>
<sequence length="166" mass="17357">MKKILSFKFFVLAFLVMKSISVASAADKPVLSLELVEHTLASVNAHSKQNSHLFAVAVVDDGGNLLYAMRPESVAPGMMDASIGKAQTAARYGLATKFIEEQLTKGRYSYLNLPAVLPIEGGIPIMLHGKIVGAIGVAGSPSSSDDEVEASAIASLLTEAATKVPG</sequence>
<reference evidence="2 3" key="1">
    <citation type="submission" date="2018-12" db="EMBL/GenBank/DDBJ databases">
        <authorList>
            <consortium name="Pathogen Informatics"/>
        </authorList>
    </citation>
    <scope>NUCLEOTIDE SEQUENCE [LARGE SCALE GENOMIC DNA]</scope>
    <source>
        <strain evidence="2 3">NCTC11466</strain>
    </source>
</reference>
<dbReference type="Gene3D" id="3.30.450.150">
    <property type="entry name" value="Haem-degrading domain"/>
    <property type="match status" value="1"/>
</dbReference>
<evidence type="ECO:0000313" key="3">
    <source>
        <dbReference type="Proteomes" id="UP000274122"/>
    </source>
</evidence>
<dbReference type="InterPro" id="IPR005624">
    <property type="entry name" value="PduO/GlcC-like"/>
</dbReference>
<dbReference type="SUPFAM" id="SSF143744">
    <property type="entry name" value="GlcG-like"/>
    <property type="match status" value="1"/>
</dbReference>
<dbReference type="InterPro" id="IPR038084">
    <property type="entry name" value="PduO/GlcC-like_sf"/>
</dbReference>
<keyword evidence="1" id="KW-0732">Signal</keyword>
<feature type="signal peptide" evidence="1">
    <location>
        <begin position="1"/>
        <end position="25"/>
    </location>
</feature>
<evidence type="ECO:0000313" key="2">
    <source>
        <dbReference type="EMBL" id="VEB95965.1"/>
    </source>
</evidence>
<dbReference type="InterPro" id="IPR052517">
    <property type="entry name" value="GlcG_carb_metab_protein"/>
</dbReference>
<proteinExistence type="predicted"/>
<organism evidence="2 3">
    <name type="scientific">Cedecea lapagei</name>
    <dbReference type="NCBI Taxonomy" id="158823"/>
    <lineage>
        <taxon>Bacteria</taxon>
        <taxon>Pseudomonadati</taxon>
        <taxon>Pseudomonadota</taxon>
        <taxon>Gammaproteobacteria</taxon>
        <taxon>Enterobacterales</taxon>
        <taxon>Enterobacteriaceae</taxon>
        <taxon>Cedecea</taxon>
    </lineage>
</organism>
<name>A0A3S4MDP2_9ENTR</name>
<dbReference type="AlphaFoldDB" id="A0A3S4MDP2"/>
<dbReference type="PANTHER" id="PTHR34309">
    <property type="entry name" value="SLR1406 PROTEIN"/>
    <property type="match status" value="1"/>
</dbReference>
<protein>
    <submittedName>
        <fullName evidence="2">Domain of uncharacterized function (DUF336)</fullName>
    </submittedName>
</protein>
<feature type="chain" id="PRO_5018778039" evidence="1">
    <location>
        <begin position="26"/>
        <end position="166"/>
    </location>
</feature>
<gene>
    <name evidence="2" type="ORF">NCTC11466_01105</name>
</gene>
<dbReference type="KEGG" id="clap:NCTC11466_01105"/>